<dbReference type="NCBIfam" id="TIGR01396">
    <property type="entry name" value="FlgB"/>
    <property type="match status" value="1"/>
</dbReference>
<dbReference type="OrthoDB" id="9788334at2"/>
<comment type="subcellular location">
    <subcellularLocation>
        <location evidence="1 6">Bacterial flagellum basal body</location>
    </subcellularLocation>
</comment>
<dbReference type="RefSeq" id="WP_068330704.1">
    <property type="nucleotide sequence ID" value="NZ_LVHF01000017.1"/>
</dbReference>
<dbReference type="EMBL" id="LVHF01000017">
    <property type="protein sequence ID" value="OAN16711.1"/>
    <property type="molecule type" value="Genomic_DNA"/>
</dbReference>
<dbReference type="GO" id="GO:0071978">
    <property type="term" value="P:bacterial-type flagellum-dependent swarming motility"/>
    <property type="evidence" value="ECO:0007669"/>
    <property type="project" value="TreeGrafter"/>
</dbReference>
<dbReference type="PANTHER" id="PTHR30435">
    <property type="entry name" value="FLAGELLAR PROTEIN"/>
    <property type="match status" value="1"/>
</dbReference>
<comment type="caution">
    <text evidence="8">The sequence shown here is derived from an EMBL/GenBank/DDBJ whole genome shotgun (WGS) entry which is preliminary data.</text>
</comment>
<dbReference type="NCBIfam" id="NF009328">
    <property type="entry name" value="PRK12685.1"/>
    <property type="match status" value="1"/>
</dbReference>
<feature type="domain" description="Flagellar basal body rod protein N-terminal" evidence="7">
    <location>
        <begin position="12"/>
        <end position="39"/>
    </location>
</feature>
<keyword evidence="4 6" id="KW-0975">Bacterial flagellum</keyword>
<name>A0A178KHK1_9GAMM</name>
<dbReference type="InterPro" id="IPR001444">
    <property type="entry name" value="Flag_bb_rod_N"/>
</dbReference>
<organism evidence="8 9">
    <name type="scientific">Photobacterium jeanii</name>
    <dbReference type="NCBI Taxonomy" id="858640"/>
    <lineage>
        <taxon>Bacteria</taxon>
        <taxon>Pseudomonadati</taxon>
        <taxon>Pseudomonadota</taxon>
        <taxon>Gammaproteobacteria</taxon>
        <taxon>Vibrionales</taxon>
        <taxon>Vibrionaceae</taxon>
        <taxon>Photobacterium</taxon>
    </lineage>
</organism>
<evidence type="ECO:0000256" key="3">
    <source>
        <dbReference type="ARBA" id="ARBA00014376"/>
    </source>
</evidence>
<protein>
    <recommendedName>
        <fullName evidence="3 6">Flagellar basal body rod protein FlgB</fullName>
    </recommendedName>
</protein>
<dbReference type="PANTHER" id="PTHR30435:SF12">
    <property type="entry name" value="FLAGELLAR BASAL BODY ROD PROTEIN FLGB"/>
    <property type="match status" value="1"/>
</dbReference>
<comment type="function">
    <text evidence="5 6">Structural component of flagellum, the bacterial motility apparatus. Part of the rod structure of flagellar basal body.</text>
</comment>
<evidence type="ECO:0000256" key="4">
    <source>
        <dbReference type="ARBA" id="ARBA00023143"/>
    </source>
</evidence>
<proteinExistence type="inferred from homology"/>
<accession>A0A178KHK1</accession>
<dbReference type="InterPro" id="IPR019776">
    <property type="entry name" value="Flagellar_basal_body_rod_CS"/>
</dbReference>
<sequence length="124" mass="13850">MAINFEDALGVHPNTLQFRTQRAKVLASNLANADTPNFKARDISFQDAMDEVASQARSKHLSRRHQAQSYELLYRNPQQPAQDGNTVELGVEQAKFAGNAMDMETSLTFLNMKIRGLKQAINGQ</sequence>
<comment type="subunit">
    <text evidence="6">The basal body constitutes a major portion of the flagellar organelle and consists of a number of rings mounted on a central rod.</text>
</comment>
<evidence type="ECO:0000259" key="7">
    <source>
        <dbReference type="Pfam" id="PF00460"/>
    </source>
</evidence>
<keyword evidence="8" id="KW-0966">Cell projection</keyword>
<evidence type="ECO:0000256" key="1">
    <source>
        <dbReference type="ARBA" id="ARBA00004117"/>
    </source>
</evidence>
<reference evidence="8 9" key="1">
    <citation type="submission" date="2016-03" db="EMBL/GenBank/DDBJ databases">
        <title>Photobacterium proteolyticum sp. nov. a protease producing bacterium isolated from ocean sediments of Laizhou Bay.</title>
        <authorList>
            <person name="Li Y."/>
        </authorList>
    </citation>
    <scope>NUCLEOTIDE SEQUENCE [LARGE SCALE GENOMIC DNA]</scope>
    <source>
        <strain evidence="8 9">R-40508</strain>
    </source>
</reference>
<dbReference type="GO" id="GO:0030694">
    <property type="term" value="C:bacterial-type flagellum basal body, rod"/>
    <property type="evidence" value="ECO:0007669"/>
    <property type="project" value="InterPro"/>
</dbReference>
<keyword evidence="8" id="KW-0969">Cilium</keyword>
<evidence type="ECO:0000256" key="5">
    <source>
        <dbReference type="ARBA" id="ARBA00024934"/>
    </source>
</evidence>
<dbReference type="InterPro" id="IPR006300">
    <property type="entry name" value="FlgB"/>
</dbReference>
<keyword evidence="9" id="KW-1185">Reference proteome</keyword>
<dbReference type="PIRSF" id="PIRSF002889">
    <property type="entry name" value="Rod_FlgB"/>
    <property type="match status" value="1"/>
</dbReference>
<evidence type="ECO:0000256" key="2">
    <source>
        <dbReference type="ARBA" id="ARBA00009677"/>
    </source>
</evidence>
<dbReference type="Pfam" id="PF00460">
    <property type="entry name" value="Flg_bb_rod"/>
    <property type="match status" value="1"/>
</dbReference>
<gene>
    <name evidence="8" type="ORF">A3K86_09705</name>
</gene>
<dbReference type="PROSITE" id="PS00588">
    <property type="entry name" value="FLAGELLA_BB_ROD"/>
    <property type="match status" value="1"/>
</dbReference>
<evidence type="ECO:0000313" key="9">
    <source>
        <dbReference type="Proteomes" id="UP000078503"/>
    </source>
</evidence>
<dbReference type="STRING" id="858640.A3K86_09705"/>
<dbReference type="Proteomes" id="UP000078503">
    <property type="component" value="Unassembled WGS sequence"/>
</dbReference>
<dbReference type="AlphaFoldDB" id="A0A178KHK1"/>
<keyword evidence="8" id="KW-0282">Flagellum</keyword>
<comment type="similarity">
    <text evidence="2 6">Belongs to the flagella basal body rod proteins family.</text>
</comment>
<evidence type="ECO:0000313" key="8">
    <source>
        <dbReference type="EMBL" id="OAN16711.1"/>
    </source>
</evidence>
<evidence type="ECO:0000256" key="6">
    <source>
        <dbReference type="PIRNR" id="PIRNR002889"/>
    </source>
</evidence>